<comment type="subcellular location">
    <subcellularLocation>
        <location evidence="1">Cytoplasm</location>
    </subcellularLocation>
</comment>
<keyword evidence="6 11" id="KW-0067">ATP-binding</keyword>
<evidence type="ECO:0000256" key="11">
    <source>
        <dbReference type="RuleBase" id="RU363035"/>
    </source>
</evidence>
<dbReference type="Pfam" id="PF00133">
    <property type="entry name" value="tRNA-synt_1"/>
    <property type="match status" value="1"/>
</dbReference>
<dbReference type="InterPro" id="IPR014729">
    <property type="entry name" value="Rossmann-like_a/b/a_fold"/>
</dbReference>
<evidence type="ECO:0000256" key="9">
    <source>
        <dbReference type="ARBA" id="ARBA00030520"/>
    </source>
</evidence>
<dbReference type="GO" id="GO:0006429">
    <property type="term" value="P:leucyl-tRNA aminoacylation"/>
    <property type="evidence" value="ECO:0007669"/>
    <property type="project" value="InterPro"/>
</dbReference>
<dbReference type="SUPFAM" id="SSF47323">
    <property type="entry name" value="Anticodon-binding domain of a subclass of class I aminoacyl-tRNA synthetases"/>
    <property type="match status" value="1"/>
</dbReference>
<sequence length="889" mass="103917">MTIEKHKANGGFIKVVDCKVEPSKEKSKLAYINSLEIERENRVEPDNREKYFITFPYPYMNGKLHLGHLFSISKSDFMSYYKELQGYNVLFPLSFHCTGMPISASAKKLKDELEGKETDISTKSIIEGLGFLDVNPFVDPIHWIRTFPTYCESSLRHFGANIDWRRSFITTDINKYYDSFIKWQFLRLRELGHLSFGKRYSIFCPIDDQPCLDHDRRKGENIKPMQTLFCKIKTPKGILLAKYKPSIVPNKIVVNSKKEFVHCELDNKSYFVEQVYYNNLKYQVKDLKVIGSGIASKFLTTCTFSGQIILVEFVDKDLFVLKGNEDKLITARFDEEIKGIKGLEDNKDMKLVETVNFISIYIPEGEVISRSGGLCVVSLMDQWFIDYSDLKWKDKAKLCISKMIIDNDTRSTLLEGVDWIYKWGFSRSFGLGTRVPWDNQYLIESLSDSTIYMAMYTFKHFMYRDIEGKEEIFPSEKLSNHVWDYIFYNKDLPEDYEEYKDLLEKCRKSFDYFYPVDLRVSGKDLIKNHLLFFIFNHVALFDEKYWPRRIYTNGHLMLNSEKMSKSTGNFLTVDSCLRKYGVSATRMCLAVCGDTNEDANFIESNANSFILKIHTFIKSIEDHFSNEFDLNLSEKRDAELFVDEYLKEYLSNCITNSIIAYDKMKYSDVVKFAFFELIHLKETYISLKGSNKYLIGLIYKNMTQLLYPIMPTLCRNLIQEYFNKEFVLPEPLTESTTHTTAIEYLKTVSKRIITSKLKKNNKSVEVLAGESWSSWKIDIMNYIDSLNVERNISLKEDKTLISTVLAKTKEILVKHKVNMKKGNLFVMDYLYNPQNYLIPFNEFEVLENFKFIISENTGLNVTIVNKLKTSDDEQINSQAEPLNPTFKFY</sequence>
<dbReference type="CDD" id="cd00812">
    <property type="entry name" value="LeuRS_core"/>
    <property type="match status" value="1"/>
</dbReference>
<feature type="domain" description="Aminoacyl-tRNA synthetase class Ia" evidence="12">
    <location>
        <begin position="45"/>
        <end position="600"/>
    </location>
</feature>
<evidence type="ECO:0000256" key="7">
    <source>
        <dbReference type="ARBA" id="ARBA00022917"/>
    </source>
</evidence>
<evidence type="ECO:0000256" key="3">
    <source>
        <dbReference type="ARBA" id="ARBA00013164"/>
    </source>
</evidence>
<dbReference type="InterPro" id="IPR001412">
    <property type="entry name" value="aa-tRNA-synth_I_CS"/>
</dbReference>
<dbReference type="HOGENOM" id="CLU_004174_0_0_1"/>
<evidence type="ECO:0000256" key="10">
    <source>
        <dbReference type="ARBA" id="ARBA00047469"/>
    </source>
</evidence>
<dbReference type="GO" id="GO:0005737">
    <property type="term" value="C:cytoplasm"/>
    <property type="evidence" value="ECO:0007669"/>
    <property type="project" value="UniProtKB-SubCell"/>
</dbReference>
<comment type="similarity">
    <text evidence="2 11">Belongs to the class-I aminoacyl-tRNA synthetase family.</text>
</comment>
<evidence type="ECO:0000259" key="12">
    <source>
        <dbReference type="Pfam" id="PF00133"/>
    </source>
</evidence>
<dbReference type="InterPro" id="IPR002300">
    <property type="entry name" value="aa-tRNA-synth_Ia"/>
</dbReference>
<dbReference type="InterPro" id="IPR013155">
    <property type="entry name" value="M/V/L/I-tRNA-synth_anticd-bd"/>
</dbReference>
<protein>
    <recommendedName>
        <fullName evidence="3">leucine--tRNA ligase</fullName>
        <ecNumber evidence="3">6.1.1.4</ecNumber>
    </recommendedName>
    <alternativeName>
        <fullName evidence="9">Leucyl-tRNA synthetase</fullName>
    </alternativeName>
</protein>
<evidence type="ECO:0000256" key="6">
    <source>
        <dbReference type="ARBA" id="ARBA00022840"/>
    </source>
</evidence>
<organism evidence="14 15">
    <name type="scientific">Nosema bombycis (strain CQ1 / CVCC 102059)</name>
    <name type="common">Microsporidian parasite</name>
    <name type="synonym">Pebrine of silkworm</name>
    <dbReference type="NCBI Taxonomy" id="578461"/>
    <lineage>
        <taxon>Eukaryota</taxon>
        <taxon>Fungi</taxon>
        <taxon>Fungi incertae sedis</taxon>
        <taxon>Microsporidia</taxon>
        <taxon>Nosematidae</taxon>
        <taxon>Nosema</taxon>
    </lineage>
</organism>
<evidence type="ECO:0000256" key="4">
    <source>
        <dbReference type="ARBA" id="ARBA00022598"/>
    </source>
</evidence>
<name>R0MLR9_NOSB1</name>
<dbReference type="VEuPathDB" id="MicrosporidiaDB:NBO_7g0013"/>
<keyword evidence="8 11" id="KW-0030">Aminoacyl-tRNA synthetase</keyword>
<dbReference type="Proteomes" id="UP000016927">
    <property type="component" value="Unassembled WGS sequence"/>
</dbReference>
<gene>
    <name evidence="14" type="primary">SYLC</name>
    <name evidence="14" type="ORF">NBO_7g0013</name>
</gene>
<comment type="catalytic activity">
    <reaction evidence="10">
        <text>tRNA(Leu) + L-leucine + ATP = L-leucyl-tRNA(Leu) + AMP + diphosphate</text>
        <dbReference type="Rhea" id="RHEA:11688"/>
        <dbReference type="Rhea" id="RHEA-COMP:9613"/>
        <dbReference type="Rhea" id="RHEA-COMP:9622"/>
        <dbReference type="ChEBI" id="CHEBI:30616"/>
        <dbReference type="ChEBI" id="CHEBI:33019"/>
        <dbReference type="ChEBI" id="CHEBI:57427"/>
        <dbReference type="ChEBI" id="CHEBI:78442"/>
        <dbReference type="ChEBI" id="CHEBI:78494"/>
        <dbReference type="ChEBI" id="CHEBI:456215"/>
        <dbReference type="EC" id="6.1.1.4"/>
    </reaction>
</comment>
<evidence type="ECO:0000256" key="8">
    <source>
        <dbReference type="ARBA" id="ARBA00023146"/>
    </source>
</evidence>
<dbReference type="EMBL" id="KB908915">
    <property type="protein sequence ID" value="EOB15195.1"/>
    <property type="molecule type" value="Genomic_DNA"/>
</dbReference>
<dbReference type="EC" id="6.1.1.4" evidence="3"/>
<dbReference type="PANTHER" id="PTHR45794">
    <property type="entry name" value="LEUCYL-TRNA SYNTHETASE"/>
    <property type="match status" value="1"/>
</dbReference>
<evidence type="ECO:0000313" key="14">
    <source>
        <dbReference type="EMBL" id="EOB15195.1"/>
    </source>
</evidence>
<evidence type="ECO:0000256" key="5">
    <source>
        <dbReference type="ARBA" id="ARBA00022741"/>
    </source>
</evidence>
<evidence type="ECO:0000256" key="2">
    <source>
        <dbReference type="ARBA" id="ARBA00005594"/>
    </source>
</evidence>
<dbReference type="GO" id="GO:0004823">
    <property type="term" value="F:leucine-tRNA ligase activity"/>
    <property type="evidence" value="ECO:0007669"/>
    <property type="project" value="UniProtKB-EC"/>
</dbReference>
<evidence type="ECO:0000256" key="1">
    <source>
        <dbReference type="ARBA" id="ARBA00004496"/>
    </source>
</evidence>
<dbReference type="PROSITE" id="PS00178">
    <property type="entry name" value="AA_TRNA_LIGASE_I"/>
    <property type="match status" value="1"/>
</dbReference>
<accession>R0MLR9</accession>
<dbReference type="InterPro" id="IPR004493">
    <property type="entry name" value="Leu-tRNA-synth_Ia_arc/euk"/>
</dbReference>
<keyword evidence="15" id="KW-1185">Reference proteome</keyword>
<keyword evidence="5 11" id="KW-0547">Nucleotide-binding</keyword>
<evidence type="ECO:0000259" key="13">
    <source>
        <dbReference type="Pfam" id="PF08264"/>
    </source>
</evidence>
<keyword evidence="4 11" id="KW-0436">Ligase</keyword>
<dbReference type="Pfam" id="PF08264">
    <property type="entry name" value="Anticodon_1"/>
    <property type="match status" value="1"/>
</dbReference>
<proteinExistence type="inferred from homology"/>
<feature type="domain" description="Methionyl/Valyl/Leucyl/Isoleucyl-tRNA synthetase anticodon-binding" evidence="13">
    <location>
        <begin position="644"/>
        <end position="750"/>
    </location>
</feature>
<dbReference type="InterPro" id="IPR009080">
    <property type="entry name" value="tRNAsynth_Ia_anticodon-bd"/>
</dbReference>
<dbReference type="SUPFAM" id="SSF52374">
    <property type="entry name" value="Nucleotidylyl transferase"/>
    <property type="match status" value="1"/>
</dbReference>
<dbReference type="GO" id="GO:0005524">
    <property type="term" value="F:ATP binding"/>
    <property type="evidence" value="ECO:0007669"/>
    <property type="project" value="UniProtKB-KW"/>
</dbReference>
<dbReference type="STRING" id="578461.R0MLR9"/>
<dbReference type="AlphaFoldDB" id="R0MLR9"/>
<dbReference type="PANTHER" id="PTHR45794:SF1">
    <property type="entry name" value="LEUCINE--TRNA LIGASE, CYTOPLASMIC"/>
    <property type="match status" value="1"/>
</dbReference>
<evidence type="ECO:0000313" key="15">
    <source>
        <dbReference type="Proteomes" id="UP000016927"/>
    </source>
</evidence>
<keyword evidence="7 11" id="KW-0648">Protein biosynthesis</keyword>
<dbReference type="OrthoDB" id="10249672at2759"/>
<dbReference type="Gene3D" id="3.40.50.620">
    <property type="entry name" value="HUPs"/>
    <property type="match status" value="2"/>
</dbReference>
<reference evidence="14 15" key="1">
    <citation type="journal article" date="2013" name="BMC Genomics">
        <title>Comparative genomics of parasitic silkworm microsporidia reveal an association between genome expansion and host adaptation.</title>
        <authorList>
            <person name="Pan G."/>
            <person name="Xu J."/>
            <person name="Li T."/>
            <person name="Xia Q."/>
            <person name="Liu S.L."/>
            <person name="Zhang G."/>
            <person name="Li S."/>
            <person name="Li C."/>
            <person name="Liu H."/>
            <person name="Yang L."/>
            <person name="Liu T."/>
            <person name="Zhang X."/>
            <person name="Wu Z."/>
            <person name="Fan W."/>
            <person name="Dang X."/>
            <person name="Xiang H."/>
            <person name="Tao M."/>
            <person name="Li Y."/>
            <person name="Hu J."/>
            <person name="Li Z."/>
            <person name="Lin L."/>
            <person name="Luo J."/>
            <person name="Geng L."/>
            <person name="Wang L."/>
            <person name="Long M."/>
            <person name="Wan Y."/>
            <person name="He N."/>
            <person name="Zhang Z."/>
            <person name="Lu C."/>
            <person name="Keeling P.J."/>
            <person name="Wang J."/>
            <person name="Xiang Z."/>
            <person name="Zhou Z."/>
        </authorList>
    </citation>
    <scope>NUCLEOTIDE SEQUENCE [LARGE SCALE GENOMIC DNA]</scope>
    <source>
        <strain evidence="15">CQ1 / CVCC 102059</strain>
    </source>
</reference>
<dbReference type="OMA" id="RMCLAVC"/>